<reference evidence="2 3" key="1">
    <citation type="submission" date="2021-03" db="EMBL/GenBank/DDBJ databases">
        <title>Sneathiella sp. CAU 1612 isolated from Kang Won-do.</title>
        <authorList>
            <person name="Kim W."/>
        </authorList>
    </citation>
    <scope>NUCLEOTIDE SEQUENCE [LARGE SCALE GENOMIC DNA]</scope>
    <source>
        <strain evidence="2 3">CAU 1612</strain>
    </source>
</reference>
<dbReference type="PANTHER" id="PTHR45033:SF2">
    <property type="entry name" value="ZINC-TYPE ALCOHOL DEHYDROGENASE-LIKE PROTEIN C1773.06C"/>
    <property type="match status" value="1"/>
</dbReference>
<dbReference type="SUPFAM" id="SSF51735">
    <property type="entry name" value="NAD(P)-binding Rossmann-fold domains"/>
    <property type="match status" value="1"/>
</dbReference>
<evidence type="ECO:0000313" key="3">
    <source>
        <dbReference type="Proteomes" id="UP000664761"/>
    </source>
</evidence>
<evidence type="ECO:0000313" key="2">
    <source>
        <dbReference type="EMBL" id="MBO0334141.1"/>
    </source>
</evidence>
<dbReference type="Proteomes" id="UP000664761">
    <property type="component" value="Unassembled WGS sequence"/>
</dbReference>
<dbReference type="InterPro" id="IPR052711">
    <property type="entry name" value="Zinc_ADH-like"/>
</dbReference>
<accession>A0ABS3F6N2</accession>
<name>A0ABS3F6N2_9PROT</name>
<dbReference type="SMART" id="SM00829">
    <property type="entry name" value="PKS_ER"/>
    <property type="match status" value="1"/>
</dbReference>
<organism evidence="2 3">
    <name type="scientific">Sneathiella sedimenti</name>
    <dbReference type="NCBI Taxonomy" id="2816034"/>
    <lineage>
        <taxon>Bacteria</taxon>
        <taxon>Pseudomonadati</taxon>
        <taxon>Pseudomonadota</taxon>
        <taxon>Alphaproteobacteria</taxon>
        <taxon>Sneathiellales</taxon>
        <taxon>Sneathiellaceae</taxon>
        <taxon>Sneathiella</taxon>
    </lineage>
</organism>
<comment type="caution">
    <text evidence="2">The sequence shown here is derived from an EMBL/GenBank/DDBJ whole genome shotgun (WGS) entry which is preliminary data.</text>
</comment>
<dbReference type="InterPro" id="IPR011032">
    <property type="entry name" value="GroES-like_sf"/>
</dbReference>
<dbReference type="Gene3D" id="3.90.180.10">
    <property type="entry name" value="Medium-chain alcohol dehydrogenases, catalytic domain"/>
    <property type="match status" value="1"/>
</dbReference>
<dbReference type="Pfam" id="PF00107">
    <property type="entry name" value="ADH_zinc_N"/>
    <property type="match status" value="1"/>
</dbReference>
<dbReference type="InterPro" id="IPR013154">
    <property type="entry name" value="ADH-like_N"/>
</dbReference>
<evidence type="ECO:0000259" key="1">
    <source>
        <dbReference type="SMART" id="SM00829"/>
    </source>
</evidence>
<proteinExistence type="predicted"/>
<dbReference type="Gene3D" id="3.40.50.720">
    <property type="entry name" value="NAD(P)-binding Rossmann-like Domain"/>
    <property type="match status" value="1"/>
</dbReference>
<dbReference type="PANTHER" id="PTHR45033">
    <property type="match status" value="1"/>
</dbReference>
<feature type="domain" description="Enoyl reductase (ER)" evidence="1">
    <location>
        <begin position="10"/>
        <end position="332"/>
    </location>
</feature>
<sequence length="334" mass="35223">MKVWVISGDGGIDGLQMIERDVPKPGPGEILVRLKANSINYRDLATIKNAGARGIKGQRIPNSDGAGIVEEVGPGVTAFAAGDRVVGTFFQNWLSGSIHDGVMPSALGGPIDGLLCEYALLKEWGALHVPAHLSFEEAATLPCAGLTAWHCLIDGGKARAGQTALLLGTGGVSIFAQQIANASGIRTILTSSSDEKLARAQSLGADVLINYRNHPNWEEKVMEATDGQGVDLVVEVGGAGTLEKSVASARVGGRISLVGVLTGGQMDPTSIMRKSITLQGIYVGPRDMFERMNAALVQNKIHPVIDASVEFKDAKEAYRMMEKAGHFGKIVVTI</sequence>
<dbReference type="InterPro" id="IPR036291">
    <property type="entry name" value="NAD(P)-bd_dom_sf"/>
</dbReference>
<dbReference type="SUPFAM" id="SSF50129">
    <property type="entry name" value="GroES-like"/>
    <property type="match status" value="1"/>
</dbReference>
<protein>
    <submittedName>
        <fullName evidence="2">NAD(P)-dependent alcohol dehydrogenase</fullName>
    </submittedName>
</protein>
<dbReference type="RefSeq" id="WP_207045593.1">
    <property type="nucleotide sequence ID" value="NZ_JAFLNC010000003.1"/>
</dbReference>
<keyword evidence="3" id="KW-1185">Reference proteome</keyword>
<dbReference type="EMBL" id="JAFLNC010000003">
    <property type="protein sequence ID" value="MBO0334141.1"/>
    <property type="molecule type" value="Genomic_DNA"/>
</dbReference>
<dbReference type="Pfam" id="PF08240">
    <property type="entry name" value="ADH_N"/>
    <property type="match status" value="1"/>
</dbReference>
<dbReference type="InterPro" id="IPR013149">
    <property type="entry name" value="ADH-like_C"/>
</dbReference>
<dbReference type="CDD" id="cd08276">
    <property type="entry name" value="MDR7"/>
    <property type="match status" value="1"/>
</dbReference>
<dbReference type="InterPro" id="IPR020843">
    <property type="entry name" value="ER"/>
</dbReference>
<gene>
    <name evidence="2" type="ORF">J0X12_10970</name>
</gene>